<dbReference type="Pfam" id="PF00067">
    <property type="entry name" value="p450"/>
    <property type="match status" value="1"/>
</dbReference>
<evidence type="ECO:0000256" key="5">
    <source>
        <dbReference type="ARBA" id="ARBA00023004"/>
    </source>
</evidence>
<dbReference type="Gene3D" id="1.10.630.10">
    <property type="entry name" value="Cytochrome P450"/>
    <property type="match status" value="1"/>
</dbReference>
<keyword evidence="3 7" id="KW-0479">Metal-binding</keyword>
<evidence type="ECO:0000256" key="4">
    <source>
        <dbReference type="ARBA" id="ARBA00023002"/>
    </source>
</evidence>
<dbReference type="AlphaFoldDB" id="A0AB33K4V6"/>
<dbReference type="PANTHER" id="PTHR46696:SF1">
    <property type="entry name" value="CYTOCHROME P450 YJIB-RELATED"/>
    <property type="match status" value="1"/>
</dbReference>
<dbReference type="PRINTS" id="PR00385">
    <property type="entry name" value="P450"/>
</dbReference>
<dbReference type="InterPro" id="IPR002397">
    <property type="entry name" value="Cyt_P450_B"/>
</dbReference>
<name>A0AB33K4V6_9ACTN</name>
<comment type="similarity">
    <text evidence="1 7">Belongs to the cytochrome P450 family.</text>
</comment>
<gene>
    <name evidence="8" type="ORF">KCMC57_52340</name>
</gene>
<dbReference type="GO" id="GO:0020037">
    <property type="term" value="F:heme binding"/>
    <property type="evidence" value="ECO:0007669"/>
    <property type="project" value="InterPro"/>
</dbReference>
<organism evidence="8">
    <name type="scientific">Kitasatospora sp. CMC57</name>
    <dbReference type="NCBI Taxonomy" id="3231513"/>
    <lineage>
        <taxon>Bacteria</taxon>
        <taxon>Bacillati</taxon>
        <taxon>Actinomycetota</taxon>
        <taxon>Actinomycetes</taxon>
        <taxon>Kitasatosporales</taxon>
        <taxon>Streptomycetaceae</taxon>
        <taxon>Kitasatospora</taxon>
    </lineage>
</organism>
<evidence type="ECO:0000256" key="2">
    <source>
        <dbReference type="ARBA" id="ARBA00022617"/>
    </source>
</evidence>
<keyword evidence="4 7" id="KW-0560">Oxidoreductase</keyword>
<dbReference type="GO" id="GO:0016705">
    <property type="term" value="F:oxidoreductase activity, acting on paired donors, with incorporation or reduction of molecular oxygen"/>
    <property type="evidence" value="ECO:0007669"/>
    <property type="project" value="InterPro"/>
</dbReference>
<keyword evidence="6 7" id="KW-0503">Monooxygenase</keyword>
<dbReference type="InterPro" id="IPR017972">
    <property type="entry name" value="Cyt_P450_CS"/>
</dbReference>
<dbReference type="GO" id="GO:0004497">
    <property type="term" value="F:monooxygenase activity"/>
    <property type="evidence" value="ECO:0007669"/>
    <property type="project" value="UniProtKB-KW"/>
</dbReference>
<dbReference type="RefSeq" id="WP_407991042.1">
    <property type="nucleotide sequence ID" value="NZ_AP035881.2"/>
</dbReference>
<dbReference type="CDD" id="cd11029">
    <property type="entry name" value="CYP107-like"/>
    <property type="match status" value="1"/>
</dbReference>
<dbReference type="SUPFAM" id="SSF48264">
    <property type="entry name" value="Cytochrome P450"/>
    <property type="match status" value="1"/>
</dbReference>
<dbReference type="EMBL" id="AP035881">
    <property type="protein sequence ID" value="BFP48866.1"/>
    <property type="molecule type" value="Genomic_DNA"/>
</dbReference>
<dbReference type="PROSITE" id="PS00086">
    <property type="entry name" value="CYTOCHROME_P450"/>
    <property type="match status" value="1"/>
</dbReference>
<sequence length="391" mass="42159">MSNPLQDPDFFRNPYPTLAALRSASPVQRMPSGGGRSSYVVTGYAEARAAFTDPRLSKDTAAFFAGKDTGRNLHPAVSHSMLATDPPRHTRLRSLVTKAFTPGAVARLRPYITRVTDELLDAWVPGEQTDAIASLAVPLPVAVICQLLGVPDADRAAVRAWSNDLFAAGQPERIDSASHAVAGYLADLLAAKRRTPDESLLDDLIRARDGEDRLSEDELVSLAVLLLVAGHETTTNLIGNGLLALLQAPESLRRLRDEPDLIDTAVDEVLRYDSPVSMATFRFATETVSLGGTEIPAGCPVLIAPGAANRDPARFPAPDRVDLERDTRGHLAFGHGIHRCLGAPLARAEGGIAFRRITARFPGLRLAVPGAELHWRHTRLMRGLEALPVLP</sequence>
<evidence type="ECO:0000313" key="8">
    <source>
        <dbReference type="EMBL" id="BFP48866.1"/>
    </source>
</evidence>
<dbReference type="PRINTS" id="PR00359">
    <property type="entry name" value="BP450"/>
</dbReference>
<reference evidence="8" key="1">
    <citation type="submission" date="2024-07" db="EMBL/GenBank/DDBJ databases">
        <title>Complete genome sequences of cellulolytic bacteria, Kitasatospora sp. CMC57 and Streptomyces sp. CMC78, isolated from Japanese agricultural soil.</title>
        <authorList>
            <person name="Hashimoto T."/>
            <person name="Ito M."/>
            <person name="Iwamoto M."/>
            <person name="Fukahori D."/>
            <person name="Shoda T."/>
            <person name="Sakoda M."/>
            <person name="Morohoshi T."/>
            <person name="Mitsuboshi M."/>
            <person name="Nishizawa T."/>
        </authorList>
    </citation>
    <scope>NUCLEOTIDE SEQUENCE</scope>
    <source>
        <strain evidence="8">CMC57</strain>
    </source>
</reference>
<dbReference type="FunFam" id="1.10.630.10:FF:000018">
    <property type="entry name" value="Cytochrome P450 monooxygenase"/>
    <property type="match status" value="1"/>
</dbReference>
<keyword evidence="2 7" id="KW-0349">Heme</keyword>
<dbReference type="InterPro" id="IPR001128">
    <property type="entry name" value="Cyt_P450"/>
</dbReference>
<evidence type="ECO:0000256" key="6">
    <source>
        <dbReference type="ARBA" id="ARBA00023033"/>
    </source>
</evidence>
<protein>
    <submittedName>
        <fullName evidence="8">Cytochrome P450</fullName>
    </submittedName>
</protein>
<evidence type="ECO:0000256" key="7">
    <source>
        <dbReference type="RuleBase" id="RU000461"/>
    </source>
</evidence>
<dbReference type="PANTHER" id="PTHR46696">
    <property type="entry name" value="P450, PUTATIVE (EUROFUNG)-RELATED"/>
    <property type="match status" value="1"/>
</dbReference>
<accession>A0AB33K4V6</accession>
<keyword evidence="5 7" id="KW-0408">Iron</keyword>
<proteinExistence type="inferred from homology"/>
<evidence type="ECO:0000256" key="1">
    <source>
        <dbReference type="ARBA" id="ARBA00010617"/>
    </source>
</evidence>
<evidence type="ECO:0000256" key="3">
    <source>
        <dbReference type="ARBA" id="ARBA00022723"/>
    </source>
</evidence>
<dbReference type="GO" id="GO:0005506">
    <property type="term" value="F:iron ion binding"/>
    <property type="evidence" value="ECO:0007669"/>
    <property type="project" value="InterPro"/>
</dbReference>
<dbReference type="InterPro" id="IPR036396">
    <property type="entry name" value="Cyt_P450_sf"/>
</dbReference>